<feature type="region of interest" description="Disordered" evidence="2">
    <location>
        <begin position="743"/>
        <end position="762"/>
    </location>
</feature>
<feature type="coiled-coil region" evidence="1">
    <location>
        <begin position="1222"/>
        <end position="1277"/>
    </location>
</feature>
<evidence type="ECO:0000256" key="1">
    <source>
        <dbReference type="SAM" id="Coils"/>
    </source>
</evidence>
<feature type="compositionally biased region" description="Polar residues" evidence="2">
    <location>
        <begin position="743"/>
        <end position="753"/>
    </location>
</feature>
<dbReference type="PROSITE" id="PS51840">
    <property type="entry name" value="C2_NT"/>
    <property type="match status" value="1"/>
</dbReference>
<feature type="coiled-coil region" evidence="1">
    <location>
        <begin position="481"/>
        <end position="515"/>
    </location>
</feature>
<sequence>MLQIEKGWNNLFVSIISIETGETIAKSGKASVQNGKCHWEDSMLSTMWISEDLLQHNESFLLKLVVAMGSARFGTLGEAIINLASYIRSEVSTASLPLRQCSHGTTLQVKIQCLTPRSKHRKGGNSFVEEMSVCSDDDSISDVSDNTFSRTSGSPYWDYLESTHHRRELSSKRLSPLATCSDHDTGSSLSFWIGKLPQQSNVSGLKKNMNERQDSTYSENSHYPLYDTSGSIHSSSPVTSSSGTPLQGKIEEFGKVSHASDTTLTRSVGSSKDLLGVAQVTIDLLHGEAKMWEENATKLMVDVERLQKHLNKKSKNKKELEMELSASRKEIDALKDEIQLLTSAIKKNDSRNLKLQIEEMDNTIKELKDEIKYQKGLNCDLELIKQTQESKIDLVSILQKLEKIKEKQRMKIAGLSMNCLPFQDVDFSSCVPEDSEEEDFSLSKEVLPEKMKKEFCHSDIDLGTYENAIRCLHEGIELQEFRNLELEHQRMQEKHRNLESTIQFLEKTLNDKDKEMQTARCFMAQTLEENEAKWKSRLFEKGKQIINFEKKLSDGVYAFGNEILSLTQRLQDLEAEYCEKQGESRKNLIISSSFSSNFPLFCSDSSTTNIIEVFLELYKKLQLSVEKLRDQENLLSQMTLTKNENCFSISDLSKDVGKIDLKELSEAILCTIILLKKLLETKTSSFEYKINSQDELVGRKIRDDNVYQNEVRDCSVWENIFCISCQELRNMQEKLMSHLPPETKNQQVESAETNKLKSHNMPGKEKTCLRYSKLQLETEVAYLQSKISSSCSADFPNDERVISLEAEMRHLIEEKESTHLALKNTENVVKNLQDEIRRMEGLNEAREVELKRKEESMQKKWKEAQEECSFLKVANLELQATNEELIEESKTLQTTNDELRMQNLDLHGQCTVLDSKLGESHIAFSDMLKLIEELEYKFTSMQEEIALKEKTINVDLDSILEESRKQEERFIIEEKLLTQTNLEKTTEVGYLQREVEHLRDQISCICDRHKTMASNTVLEVYDLCADKAMIEAALQQEQEKGRLQQAKLDNLQAEYKVMMQNYTEELAASRANQETLKVNYEKVVALLDDVKSNEEKLKGAVRGLEAELKASEIERLQATEEIFELEVQLQKTEMLQDEIFILKRSLYEAEFEFRRLEASYQTLSLEFEELKAKNASYMGRISTTEKVTSELEDCKRSKIEFEEQILRLQWNLKTKEASCLNNAQLKYEIAQMTKDNAELHRKKDFLQQENEEYKNKVKDLEERLKQKKDVKEDHYDAKDCSTSTTALRDLNIFTGTG</sequence>
<evidence type="ECO:0000313" key="4">
    <source>
        <dbReference type="Proteomes" id="UP000087766"/>
    </source>
</evidence>
<feature type="coiled-coil region" evidence="1">
    <location>
        <begin position="303"/>
        <end position="418"/>
    </location>
</feature>
<evidence type="ECO:0000259" key="3">
    <source>
        <dbReference type="PROSITE" id="PS51840"/>
    </source>
</evidence>
<dbReference type="RefSeq" id="XP_022641134.1">
    <property type="nucleotide sequence ID" value="XM_022785413.1"/>
</dbReference>
<proteinExistence type="predicted"/>
<dbReference type="GeneID" id="106770608"/>
<dbReference type="Pfam" id="PF10358">
    <property type="entry name" value="NT-C2"/>
    <property type="match status" value="1"/>
</dbReference>
<name>A0A3Q0FES5_VIGRR</name>
<dbReference type="OrthoDB" id="658575at2759"/>
<feature type="coiled-coil region" evidence="1">
    <location>
        <begin position="1034"/>
        <end position="1128"/>
    </location>
</feature>
<gene>
    <name evidence="5" type="primary">LOC106770608</name>
</gene>
<feature type="domain" description="C2 NT-type" evidence="3">
    <location>
        <begin position="1"/>
        <end position="115"/>
    </location>
</feature>
<dbReference type="InterPro" id="IPR019448">
    <property type="entry name" value="NT-C2"/>
</dbReference>
<organism evidence="4 5">
    <name type="scientific">Vigna radiata var. radiata</name>
    <name type="common">Mung bean</name>
    <name type="synonym">Phaseolus aureus</name>
    <dbReference type="NCBI Taxonomy" id="3916"/>
    <lineage>
        <taxon>Eukaryota</taxon>
        <taxon>Viridiplantae</taxon>
        <taxon>Streptophyta</taxon>
        <taxon>Embryophyta</taxon>
        <taxon>Tracheophyta</taxon>
        <taxon>Spermatophyta</taxon>
        <taxon>Magnoliopsida</taxon>
        <taxon>eudicotyledons</taxon>
        <taxon>Gunneridae</taxon>
        <taxon>Pentapetalae</taxon>
        <taxon>rosids</taxon>
        <taxon>fabids</taxon>
        <taxon>Fabales</taxon>
        <taxon>Fabaceae</taxon>
        <taxon>Papilionoideae</taxon>
        <taxon>50 kb inversion clade</taxon>
        <taxon>NPAAA clade</taxon>
        <taxon>indigoferoid/millettioid clade</taxon>
        <taxon>Phaseoleae</taxon>
        <taxon>Vigna</taxon>
    </lineage>
</organism>
<accession>A0A3Q0FES5</accession>
<reference evidence="5" key="2">
    <citation type="submission" date="2025-08" db="UniProtKB">
        <authorList>
            <consortium name="RefSeq"/>
        </authorList>
    </citation>
    <scope>IDENTIFICATION</scope>
    <source>
        <tissue evidence="5">Leaf</tissue>
    </source>
</reference>
<keyword evidence="4" id="KW-1185">Reference proteome</keyword>
<keyword evidence="1" id="KW-0175">Coiled coil</keyword>
<evidence type="ECO:0000256" key="2">
    <source>
        <dbReference type="SAM" id="MobiDB-lite"/>
    </source>
</evidence>
<dbReference type="PANTHER" id="PTHR47270">
    <property type="entry name" value="PROTEIN MLP1-LIKE"/>
    <property type="match status" value="1"/>
</dbReference>
<dbReference type="PANTHER" id="PTHR47270:SF13">
    <property type="entry name" value="HEAVY CHAIN-LIKE PROTEIN, PUTATIVE-RELATED"/>
    <property type="match status" value="1"/>
</dbReference>
<feature type="coiled-coil region" evidence="1">
    <location>
        <begin position="815"/>
        <end position="902"/>
    </location>
</feature>
<reference evidence="4" key="1">
    <citation type="journal article" date="2014" name="Nat. Commun.">
        <title>Genome sequence of mungbean and insights into evolution within Vigna species.</title>
        <authorList>
            <person name="Kang Y.J."/>
            <person name="Kim S.K."/>
            <person name="Kim M.Y."/>
            <person name="Lestari P."/>
            <person name="Kim K.H."/>
            <person name="Ha B.K."/>
            <person name="Jun T.H."/>
            <person name="Hwang W.J."/>
            <person name="Lee T."/>
            <person name="Lee J."/>
            <person name="Shim S."/>
            <person name="Yoon M.Y."/>
            <person name="Jang Y.E."/>
            <person name="Han K.S."/>
            <person name="Taeprayoon P."/>
            <person name="Yoon N."/>
            <person name="Somta P."/>
            <person name="Tanya P."/>
            <person name="Kim K.S."/>
            <person name="Gwag J.G."/>
            <person name="Moon J.K."/>
            <person name="Lee Y.H."/>
            <person name="Park B.S."/>
            <person name="Bombarely A."/>
            <person name="Doyle J.J."/>
            <person name="Jackson S.A."/>
            <person name="Schafleitner R."/>
            <person name="Srinives P."/>
            <person name="Varshney R.K."/>
            <person name="Lee S.H."/>
        </authorList>
    </citation>
    <scope>NUCLEOTIDE SEQUENCE [LARGE SCALE GENOMIC DNA]</scope>
    <source>
        <strain evidence="4">cv. VC1973A</strain>
    </source>
</reference>
<protein>
    <submittedName>
        <fullName evidence="5">Early endosome antigen 1</fullName>
    </submittedName>
</protein>
<dbReference type="STRING" id="3916.A0A3Q0FES5"/>
<evidence type="ECO:0000313" key="5">
    <source>
        <dbReference type="RefSeq" id="XP_022641134.1"/>
    </source>
</evidence>
<dbReference type="KEGG" id="vra:106770608"/>
<dbReference type="Proteomes" id="UP000087766">
    <property type="component" value="Chromosome 8"/>
</dbReference>